<evidence type="ECO:0000313" key="2">
    <source>
        <dbReference type="Proteomes" id="UP000198393"/>
    </source>
</evidence>
<dbReference type="PANTHER" id="PTHR41913:SF1">
    <property type="entry name" value="DUF1684 DOMAIN-CONTAINING PROTEIN"/>
    <property type="match status" value="1"/>
</dbReference>
<dbReference type="Proteomes" id="UP000198393">
    <property type="component" value="Unassembled WGS sequence"/>
</dbReference>
<dbReference type="InterPro" id="IPR012467">
    <property type="entry name" value="DUF1684"/>
</dbReference>
<evidence type="ECO:0008006" key="3">
    <source>
        <dbReference type="Google" id="ProtNLM"/>
    </source>
</evidence>
<sequence length="197" mass="22366">MKKAWLILIPVVLVIFFMVRSGGNDENYIQEIHQFWEERHDFFRSSQASPFVQKGVDYQEVEYYEPNPEFKVNGKLDRFTKRETLTLGNSDGTTTTYLKFANATFKMKGKECSLLILKALGFGNQYLLAFGDATSGETTYGGGRYLDVMIGKSGQISLDFNKAYNPYCAYFADFTCPLPPSENLLEVAIEAGEKNYD</sequence>
<keyword evidence="2" id="KW-1185">Reference proteome</keyword>
<dbReference type="OrthoDB" id="5493262at2"/>
<dbReference type="AlphaFoldDB" id="A0A239KQB5"/>
<dbReference type="RefSeq" id="WP_089357505.1">
    <property type="nucleotide sequence ID" value="NZ_FZPD01000004.1"/>
</dbReference>
<dbReference type="Pfam" id="PF07920">
    <property type="entry name" value="DUF1684"/>
    <property type="match status" value="1"/>
</dbReference>
<protein>
    <recommendedName>
        <fullName evidence="3">DUF1684 domain-containing protein</fullName>
    </recommendedName>
</protein>
<name>A0A239KQB5_EKHLU</name>
<evidence type="ECO:0000313" key="1">
    <source>
        <dbReference type="EMBL" id="SNT20235.1"/>
    </source>
</evidence>
<dbReference type="EMBL" id="FZPD01000004">
    <property type="protein sequence ID" value="SNT20235.1"/>
    <property type="molecule type" value="Genomic_DNA"/>
</dbReference>
<accession>A0A239KQB5</accession>
<organism evidence="1 2">
    <name type="scientific">Ekhidna lutea</name>
    <dbReference type="NCBI Taxonomy" id="447679"/>
    <lineage>
        <taxon>Bacteria</taxon>
        <taxon>Pseudomonadati</taxon>
        <taxon>Bacteroidota</taxon>
        <taxon>Cytophagia</taxon>
        <taxon>Cytophagales</taxon>
        <taxon>Reichenbachiellaceae</taxon>
        <taxon>Ekhidna</taxon>
    </lineage>
</organism>
<reference evidence="1 2" key="1">
    <citation type="submission" date="2017-06" db="EMBL/GenBank/DDBJ databases">
        <authorList>
            <person name="Kim H.J."/>
            <person name="Triplett B.A."/>
        </authorList>
    </citation>
    <scope>NUCLEOTIDE SEQUENCE [LARGE SCALE GENOMIC DNA]</scope>
    <source>
        <strain evidence="1 2">DSM 19307</strain>
    </source>
</reference>
<gene>
    <name evidence="1" type="ORF">SAMN05421640_2828</name>
</gene>
<dbReference type="PANTHER" id="PTHR41913">
    <property type="entry name" value="DUF1684 DOMAIN-CONTAINING PROTEIN"/>
    <property type="match status" value="1"/>
</dbReference>
<proteinExistence type="predicted"/>